<keyword evidence="3" id="KW-0813">Transport</keyword>
<evidence type="ECO:0000256" key="6">
    <source>
        <dbReference type="ARBA" id="ARBA00022982"/>
    </source>
</evidence>
<keyword evidence="7" id="KW-0496">Mitochondrion</keyword>
<reference evidence="9 10" key="1">
    <citation type="submission" date="2018-11" db="EMBL/GenBank/DDBJ databases">
        <title>Genome assembly of Steccherinum ochraceum LE-BIN_3174, the white-rot fungus of the Steccherinaceae family (The Residual Polyporoid clade, Polyporales, Basidiomycota).</title>
        <authorList>
            <person name="Fedorova T.V."/>
            <person name="Glazunova O.A."/>
            <person name="Landesman E.O."/>
            <person name="Moiseenko K.V."/>
            <person name="Psurtseva N.V."/>
            <person name="Savinova O.S."/>
            <person name="Shakhova N.V."/>
            <person name="Tyazhelova T.V."/>
            <person name="Vasina D.V."/>
        </authorList>
    </citation>
    <scope>NUCLEOTIDE SEQUENCE [LARGE SCALE GENOMIC DNA]</scope>
    <source>
        <strain evidence="9 10">LE-BIN_3174</strain>
    </source>
</reference>
<comment type="subcellular location">
    <subcellularLocation>
        <location evidence="1">Mitochondrion inner membrane</location>
        <topology evidence="1">Peripheral membrane protein</topology>
        <orientation evidence="1">Matrix side</orientation>
    </subcellularLocation>
</comment>
<comment type="similarity">
    <text evidence="2">Belongs to the complex I NDUFA5 subunit family.</text>
</comment>
<evidence type="ECO:0000256" key="7">
    <source>
        <dbReference type="ARBA" id="ARBA00023128"/>
    </source>
</evidence>
<evidence type="ECO:0000313" key="9">
    <source>
        <dbReference type="EMBL" id="TCD71493.1"/>
    </source>
</evidence>
<evidence type="ECO:0000256" key="3">
    <source>
        <dbReference type="ARBA" id="ARBA00022448"/>
    </source>
</evidence>
<evidence type="ECO:0000256" key="1">
    <source>
        <dbReference type="ARBA" id="ARBA00004443"/>
    </source>
</evidence>
<dbReference type="STRING" id="92696.A0A4R0RV65"/>
<organism evidence="9 10">
    <name type="scientific">Steccherinum ochraceum</name>
    <dbReference type="NCBI Taxonomy" id="92696"/>
    <lineage>
        <taxon>Eukaryota</taxon>
        <taxon>Fungi</taxon>
        <taxon>Dikarya</taxon>
        <taxon>Basidiomycota</taxon>
        <taxon>Agaricomycotina</taxon>
        <taxon>Agaricomycetes</taxon>
        <taxon>Polyporales</taxon>
        <taxon>Steccherinaceae</taxon>
        <taxon>Steccherinum</taxon>
    </lineage>
</organism>
<dbReference type="GO" id="GO:0022904">
    <property type="term" value="P:respiratory electron transport chain"/>
    <property type="evidence" value="ECO:0007669"/>
    <property type="project" value="InterPro"/>
</dbReference>
<accession>A0A4R0RV65</accession>
<dbReference type="OrthoDB" id="286811at2759"/>
<protein>
    <submittedName>
        <fullName evidence="9">Uncharacterized protein</fullName>
    </submittedName>
</protein>
<evidence type="ECO:0000256" key="2">
    <source>
        <dbReference type="ARBA" id="ARBA00010261"/>
    </source>
</evidence>
<gene>
    <name evidence="9" type="ORF">EIP91_008874</name>
</gene>
<comment type="caution">
    <text evidence="9">The sequence shown here is derived from an EMBL/GenBank/DDBJ whole genome shotgun (WGS) entry which is preliminary data.</text>
</comment>
<evidence type="ECO:0000313" key="10">
    <source>
        <dbReference type="Proteomes" id="UP000292702"/>
    </source>
</evidence>
<sequence length="132" mass="14672">MLRLTRPLLSAVRKTTTGLTGLNVHSNPIPELTKTYETTLATLSRIPETSVYRQGVEALVQRKLKLVQGVNGDIEAAEKELGEGHIEESLDIAQDELGLVQKMIEWKAWEPLEEKPEPGQWEYFGKAATASS</sequence>
<keyword evidence="6" id="KW-0249">Electron transport</keyword>
<dbReference type="GO" id="GO:0005743">
    <property type="term" value="C:mitochondrial inner membrane"/>
    <property type="evidence" value="ECO:0007669"/>
    <property type="project" value="UniProtKB-SubCell"/>
</dbReference>
<evidence type="ECO:0000256" key="4">
    <source>
        <dbReference type="ARBA" id="ARBA00022660"/>
    </source>
</evidence>
<dbReference type="PANTHER" id="PTHR12653">
    <property type="entry name" value="NADH-UBIQUINONE OXIDOREDUCTASE 13 KD-B SUBUNIT"/>
    <property type="match status" value="1"/>
</dbReference>
<evidence type="ECO:0000256" key="8">
    <source>
        <dbReference type="ARBA" id="ARBA00023136"/>
    </source>
</evidence>
<name>A0A4R0RV65_9APHY</name>
<dbReference type="EMBL" id="RWJN01000005">
    <property type="protein sequence ID" value="TCD71493.1"/>
    <property type="molecule type" value="Genomic_DNA"/>
</dbReference>
<keyword evidence="4" id="KW-0679">Respiratory chain</keyword>
<dbReference type="Pfam" id="PF04716">
    <property type="entry name" value="ETC_C1_NDUFA5"/>
    <property type="match status" value="1"/>
</dbReference>
<dbReference type="InterPro" id="IPR006806">
    <property type="entry name" value="NDUFA5"/>
</dbReference>
<evidence type="ECO:0000256" key="5">
    <source>
        <dbReference type="ARBA" id="ARBA00022792"/>
    </source>
</evidence>
<dbReference type="AlphaFoldDB" id="A0A4R0RV65"/>
<keyword evidence="5" id="KW-0999">Mitochondrion inner membrane</keyword>
<dbReference type="PANTHER" id="PTHR12653:SF0">
    <property type="entry name" value="NADH DEHYDROGENASE [UBIQUINONE] 1 ALPHA SUBCOMPLEX SUBUNIT 5"/>
    <property type="match status" value="1"/>
</dbReference>
<dbReference type="Proteomes" id="UP000292702">
    <property type="component" value="Unassembled WGS sequence"/>
</dbReference>
<keyword evidence="8" id="KW-0472">Membrane</keyword>
<proteinExistence type="inferred from homology"/>
<keyword evidence="10" id="KW-1185">Reference proteome</keyword>